<evidence type="ECO:0000313" key="3">
    <source>
        <dbReference type="EMBL" id="GAA0877091.1"/>
    </source>
</evidence>
<dbReference type="EMBL" id="BAAAFI010000001">
    <property type="protein sequence ID" value="GAA0877091.1"/>
    <property type="molecule type" value="Genomic_DNA"/>
</dbReference>
<sequence length="261" mass="27861">MDFTNTSYIIMGGTSGMGLAAALALQKHGANLVVVGRDDESMPLAKQKLGTIAVVLAGDATDPVTIEKAILQAHDKFGSITGLFHVAGGSGRKFGDGPLHEMTLDGWNKTFEINLTGMMLSNQAMVRYFLQQKKSGMILNMGSVLGFSPSSKYFVTHAYAAAKSAVIGFSKSIASYYASNNICVNVIAPSLFETPMAQRAMEDQHIKHFLKSKQPLDGGRPGRPVDIVNAVLMLLAPDSNFITGQVLAVDGGWAISEGQYQ</sequence>
<dbReference type="Proteomes" id="UP001500469">
    <property type="component" value="Unassembled WGS sequence"/>
</dbReference>
<evidence type="ECO:0000256" key="2">
    <source>
        <dbReference type="ARBA" id="ARBA00023002"/>
    </source>
</evidence>
<dbReference type="PRINTS" id="PR00081">
    <property type="entry name" value="GDHRDH"/>
</dbReference>
<dbReference type="InterPro" id="IPR002347">
    <property type="entry name" value="SDR_fam"/>
</dbReference>
<dbReference type="Gene3D" id="3.40.50.720">
    <property type="entry name" value="NAD(P)-binding Rossmann-like Domain"/>
    <property type="match status" value="1"/>
</dbReference>
<reference evidence="4" key="1">
    <citation type="journal article" date="2019" name="Int. J. Syst. Evol. Microbiol.">
        <title>The Global Catalogue of Microorganisms (GCM) 10K type strain sequencing project: providing services to taxonomists for standard genome sequencing and annotation.</title>
        <authorList>
            <consortium name="The Broad Institute Genomics Platform"/>
            <consortium name="The Broad Institute Genome Sequencing Center for Infectious Disease"/>
            <person name="Wu L."/>
            <person name="Ma J."/>
        </authorList>
    </citation>
    <scope>NUCLEOTIDE SEQUENCE [LARGE SCALE GENOMIC DNA]</scope>
    <source>
        <strain evidence="4">JCM 16112</strain>
    </source>
</reference>
<dbReference type="SUPFAM" id="SSF51735">
    <property type="entry name" value="NAD(P)-binding Rossmann-fold domains"/>
    <property type="match status" value="1"/>
</dbReference>
<dbReference type="CDD" id="cd05233">
    <property type="entry name" value="SDR_c"/>
    <property type="match status" value="1"/>
</dbReference>
<name>A0ABN1MUP0_9BACT</name>
<dbReference type="InterPro" id="IPR036291">
    <property type="entry name" value="NAD(P)-bd_dom_sf"/>
</dbReference>
<dbReference type="PANTHER" id="PTHR42760:SF133">
    <property type="entry name" value="3-OXOACYL-[ACYL-CARRIER-PROTEIN] REDUCTASE"/>
    <property type="match status" value="1"/>
</dbReference>
<dbReference type="Pfam" id="PF13561">
    <property type="entry name" value="adh_short_C2"/>
    <property type="match status" value="1"/>
</dbReference>
<dbReference type="PANTHER" id="PTHR42760">
    <property type="entry name" value="SHORT-CHAIN DEHYDROGENASES/REDUCTASES FAMILY MEMBER"/>
    <property type="match status" value="1"/>
</dbReference>
<evidence type="ECO:0000313" key="4">
    <source>
        <dbReference type="Proteomes" id="UP001500469"/>
    </source>
</evidence>
<keyword evidence="2" id="KW-0560">Oxidoreductase</keyword>
<protein>
    <submittedName>
        <fullName evidence="3">Glucose 1-dehydrogenase</fullName>
    </submittedName>
</protein>
<proteinExistence type="inferred from homology"/>
<dbReference type="RefSeq" id="WP_343847782.1">
    <property type="nucleotide sequence ID" value="NZ_BAAAFI010000001.1"/>
</dbReference>
<organism evidence="3 4">
    <name type="scientific">Algoriphagus jejuensis</name>
    <dbReference type="NCBI Taxonomy" id="419934"/>
    <lineage>
        <taxon>Bacteria</taxon>
        <taxon>Pseudomonadati</taxon>
        <taxon>Bacteroidota</taxon>
        <taxon>Cytophagia</taxon>
        <taxon>Cytophagales</taxon>
        <taxon>Cyclobacteriaceae</taxon>
        <taxon>Algoriphagus</taxon>
    </lineage>
</organism>
<comment type="caution">
    <text evidence="3">The sequence shown here is derived from an EMBL/GenBank/DDBJ whole genome shotgun (WGS) entry which is preliminary data.</text>
</comment>
<evidence type="ECO:0000256" key="1">
    <source>
        <dbReference type="ARBA" id="ARBA00006484"/>
    </source>
</evidence>
<gene>
    <name evidence="3" type="ORF">GCM10009119_00590</name>
</gene>
<dbReference type="PRINTS" id="PR00080">
    <property type="entry name" value="SDRFAMILY"/>
</dbReference>
<accession>A0ABN1MUP0</accession>
<comment type="similarity">
    <text evidence="1">Belongs to the short-chain dehydrogenases/reductases (SDR) family.</text>
</comment>
<keyword evidence="4" id="KW-1185">Reference proteome</keyword>